<comment type="caution">
    <text evidence="2">The sequence shown here is derived from an EMBL/GenBank/DDBJ whole genome shotgun (WGS) entry which is preliminary data.</text>
</comment>
<dbReference type="Proteomes" id="UP000193441">
    <property type="component" value="Unassembled WGS sequence"/>
</dbReference>
<evidence type="ECO:0000313" key="4">
    <source>
        <dbReference type="Proteomes" id="UP000193441"/>
    </source>
</evidence>
<reference evidence="3 4" key="1">
    <citation type="journal article" date="2016" name="Eur. J. Clin. Microbiol. Infect. Dis.">
        <title>Whole genome sequencing as a tool for phylogenetic analysis of clinical strains of Mitis group streptococci.</title>
        <authorList>
            <person name="Rasmussen L.H."/>
            <person name="Dargis R."/>
            <person name="Hojholt K."/>
            <person name="Christensen J.J."/>
            <person name="Skovgaard O."/>
            <person name="Justesen U.S."/>
            <person name="Rosenvinge F.S."/>
            <person name="Moser C."/>
            <person name="Lukjancenko O."/>
            <person name="Rasmussen S."/>
            <person name="Nielsen X.C."/>
        </authorList>
    </citation>
    <scope>NUCLEOTIDE SEQUENCE [LARGE SCALE GENOMIC DNA]</scope>
    <source>
        <strain evidence="2 3">RH_17024_08</strain>
        <strain evidence="1 4">RH_50738_11</strain>
    </source>
</reference>
<protein>
    <submittedName>
        <fullName evidence="2">Uncharacterized protein</fullName>
    </submittedName>
</protein>
<evidence type="ECO:0000313" key="3">
    <source>
        <dbReference type="Proteomes" id="UP000193102"/>
    </source>
</evidence>
<accession>A0A1X1KP94</accession>
<dbReference type="AlphaFoldDB" id="A0A1X1KP94"/>
<reference evidence="1" key="3">
    <citation type="submission" date="2017-04" db="EMBL/GenBank/DDBJ databases">
        <authorList>
            <person name="Nielsen X.C."/>
            <person name="Rasmussen L.H."/>
            <person name="Hoejholt K."/>
            <person name="Rasmussen S."/>
            <person name="Christensen J.J."/>
        </authorList>
    </citation>
    <scope>NUCLEOTIDE SEQUENCE</scope>
    <source>
        <strain evidence="1">RH_50738_11</strain>
    </source>
</reference>
<organism evidence="2 3">
    <name type="scientific">Streptococcus mitis</name>
    <dbReference type="NCBI Taxonomy" id="28037"/>
    <lineage>
        <taxon>Bacteria</taxon>
        <taxon>Bacillati</taxon>
        <taxon>Bacillota</taxon>
        <taxon>Bacilli</taxon>
        <taxon>Lactobacillales</taxon>
        <taxon>Streptococcaceae</taxon>
        <taxon>Streptococcus</taxon>
        <taxon>Streptococcus mitis group</taxon>
    </lineage>
</organism>
<feature type="non-terminal residue" evidence="2">
    <location>
        <position position="1"/>
    </location>
</feature>
<gene>
    <name evidence="2" type="ORF">B7697_00255</name>
    <name evidence="1" type="ORF">B7701_00230</name>
</gene>
<evidence type="ECO:0000313" key="1">
    <source>
        <dbReference type="EMBL" id="ORO91389.1"/>
    </source>
</evidence>
<dbReference type="EMBL" id="NCVI01000012">
    <property type="protein sequence ID" value="ORP01210.1"/>
    <property type="molecule type" value="Genomic_DNA"/>
</dbReference>
<name>A0A1X1KP94_STRMT</name>
<evidence type="ECO:0000313" key="2">
    <source>
        <dbReference type="EMBL" id="ORP01210.1"/>
    </source>
</evidence>
<dbReference type="EMBL" id="NCVE01000001">
    <property type="protein sequence ID" value="ORO91389.1"/>
    <property type="molecule type" value="Genomic_DNA"/>
</dbReference>
<dbReference type="Proteomes" id="UP000193102">
    <property type="component" value="Unassembled WGS sequence"/>
</dbReference>
<sequence length="23" mass="2434">NTLRKSNSNHVNVALPYSSTACG</sequence>
<reference evidence="2" key="2">
    <citation type="submission" date="2017-04" db="EMBL/GenBank/DDBJ databases">
        <authorList>
            <person name="Afonso C.L."/>
            <person name="Miller P.J."/>
            <person name="Scott M.A."/>
            <person name="Spackman E."/>
            <person name="Goraichik I."/>
            <person name="Dimitrov K.M."/>
            <person name="Suarez D.L."/>
            <person name="Swayne D.E."/>
        </authorList>
    </citation>
    <scope>NUCLEOTIDE SEQUENCE</scope>
    <source>
        <strain evidence="2">RH_17024_08</strain>
    </source>
</reference>
<proteinExistence type="predicted"/>